<dbReference type="OrthoDB" id="1938712at2759"/>
<dbReference type="PANTHER" id="PTHR45835:SF87">
    <property type="entry name" value="RNA-DIRECTED DNA POLYMERASE"/>
    <property type="match status" value="1"/>
</dbReference>
<evidence type="ECO:0000313" key="2">
    <source>
        <dbReference type="Proteomes" id="UP000325315"/>
    </source>
</evidence>
<sequence length="138" mass="15962">MVLCFRGRTFVPNDKELRRRIVALMLCILFETGRITFVSHCLTPQKVNTEHQLPSGLLQPIKIPSWKWERVTIDFVSGLPLTPTKKDLLYVFKIVRLHGVPISIILGRDSGFTSRFWKKLHEALGTRFSTMYYPQTDG</sequence>
<gene>
    <name evidence="1" type="ORF">EPI10_015624</name>
</gene>
<dbReference type="Proteomes" id="UP000325315">
    <property type="component" value="Unassembled WGS sequence"/>
</dbReference>
<dbReference type="AlphaFoldDB" id="A0A5B6VLA8"/>
<evidence type="ECO:0000313" key="1">
    <source>
        <dbReference type="EMBL" id="KAA3469873.1"/>
    </source>
</evidence>
<dbReference type="EMBL" id="SMMG02000006">
    <property type="protein sequence ID" value="KAA3469873.1"/>
    <property type="molecule type" value="Genomic_DNA"/>
</dbReference>
<dbReference type="InterPro" id="IPR036397">
    <property type="entry name" value="RNaseH_sf"/>
</dbReference>
<reference evidence="2" key="1">
    <citation type="journal article" date="2019" name="Plant Biotechnol. J.">
        <title>Genome sequencing of the Australian wild diploid species Gossypium australe highlights disease resistance and delayed gland morphogenesis.</title>
        <authorList>
            <person name="Cai Y."/>
            <person name="Cai X."/>
            <person name="Wang Q."/>
            <person name="Wang P."/>
            <person name="Zhang Y."/>
            <person name="Cai C."/>
            <person name="Xu Y."/>
            <person name="Wang K."/>
            <person name="Zhou Z."/>
            <person name="Wang C."/>
            <person name="Geng S."/>
            <person name="Li B."/>
            <person name="Dong Q."/>
            <person name="Hou Y."/>
            <person name="Wang H."/>
            <person name="Ai P."/>
            <person name="Liu Z."/>
            <person name="Yi F."/>
            <person name="Sun M."/>
            <person name="An G."/>
            <person name="Cheng J."/>
            <person name="Zhang Y."/>
            <person name="Shi Q."/>
            <person name="Xie Y."/>
            <person name="Shi X."/>
            <person name="Chang Y."/>
            <person name="Huang F."/>
            <person name="Chen Y."/>
            <person name="Hong S."/>
            <person name="Mi L."/>
            <person name="Sun Q."/>
            <person name="Zhang L."/>
            <person name="Zhou B."/>
            <person name="Peng R."/>
            <person name="Zhang X."/>
            <person name="Liu F."/>
        </authorList>
    </citation>
    <scope>NUCLEOTIDE SEQUENCE [LARGE SCALE GENOMIC DNA]</scope>
    <source>
        <strain evidence="2">cv. PA1801</strain>
    </source>
</reference>
<organism evidence="1 2">
    <name type="scientific">Gossypium australe</name>
    <dbReference type="NCBI Taxonomy" id="47621"/>
    <lineage>
        <taxon>Eukaryota</taxon>
        <taxon>Viridiplantae</taxon>
        <taxon>Streptophyta</taxon>
        <taxon>Embryophyta</taxon>
        <taxon>Tracheophyta</taxon>
        <taxon>Spermatophyta</taxon>
        <taxon>Magnoliopsida</taxon>
        <taxon>eudicotyledons</taxon>
        <taxon>Gunneridae</taxon>
        <taxon>Pentapetalae</taxon>
        <taxon>rosids</taxon>
        <taxon>malvids</taxon>
        <taxon>Malvales</taxon>
        <taxon>Malvaceae</taxon>
        <taxon>Malvoideae</taxon>
        <taxon>Gossypium</taxon>
    </lineage>
</organism>
<dbReference type="PANTHER" id="PTHR45835">
    <property type="entry name" value="YALI0A06105P"/>
    <property type="match status" value="1"/>
</dbReference>
<dbReference type="Gene3D" id="3.30.420.10">
    <property type="entry name" value="Ribonuclease H-like superfamily/Ribonuclease H"/>
    <property type="match status" value="1"/>
</dbReference>
<keyword evidence="2" id="KW-1185">Reference proteome</keyword>
<dbReference type="GO" id="GO:0003676">
    <property type="term" value="F:nucleic acid binding"/>
    <property type="evidence" value="ECO:0007669"/>
    <property type="project" value="InterPro"/>
</dbReference>
<accession>A0A5B6VLA8</accession>
<dbReference type="SUPFAM" id="SSF53098">
    <property type="entry name" value="Ribonuclease H-like"/>
    <property type="match status" value="1"/>
</dbReference>
<name>A0A5B6VLA8_9ROSI</name>
<protein>
    <submittedName>
        <fullName evidence="1">Integrase</fullName>
    </submittedName>
</protein>
<proteinExistence type="predicted"/>
<comment type="caution">
    <text evidence="1">The sequence shown here is derived from an EMBL/GenBank/DDBJ whole genome shotgun (WGS) entry which is preliminary data.</text>
</comment>
<dbReference type="InterPro" id="IPR012337">
    <property type="entry name" value="RNaseH-like_sf"/>
</dbReference>